<accession>A0A7C4TDA7</accession>
<evidence type="ECO:0000256" key="2">
    <source>
        <dbReference type="SAM" id="SignalP"/>
    </source>
</evidence>
<gene>
    <name evidence="4" type="ORF">ENV60_08125</name>
</gene>
<reference evidence="4" key="1">
    <citation type="journal article" date="2020" name="mSystems">
        <title>Genome- and Community-Level Interaction Insights into Carbon Utilization and Element Cycling Functions of Hydrothermarchaeota in Hydrothermal Sediment.</title>
        <authorList>
            <person name="Zhou Z."/>
            <person name="Liu Y."/>
            <person name="Xu W."/>
            <person name="Pan J."/>
            <person name="Luo Z.H."/>
            <person name="Li M."/>
        </authorList>
    </citation>
    <scope>NUCLEOTIDE SEQUENCE [LARGE SCALE GENOMIC DNA]</scope>
    <source>
        <strain evidence="4">SpSt-774</strain>
    </source>
</reference>
<evidence type="ECO:0000313" key="4">
    <source>
        <dbReference type="EMBL" id="HGV98246.1"/>
    </source>
</evidence>
<name>A0A7C4TDA7_UNCW3</name>
<dbReference type="Pfam" id="PF13505">
    <property type="entry name" value="OMP_b-brl"/>
    <property type="match status" value="1"/>
</dbReference>
<comment type="caution">
    <text evidence="4">The sequence shown here is derived from an EMBL/GenBank/DDBJ whole genome shotgun (WGS) entry which is preliminary data.</text>
</comment>
<feature type="domain" description="Outer membrane protein beta-barrel" evidence="3">
    <location>
        <begin position="10"/>
        <end position="191"/>
    </location>
</feature>
<dbReference type="InterPro" id="IPR027385">
    <property type="entry name" value="Beta-barrel_OMP"/>
</dbReference>
<evidence type="ECO:0000256" key="1">
    <source>
        <dbReference type="ARBA" id="ARBA00022729"/>
    </source>
</evidence>
<dbReference type="EMBL" id="DTGZ01000154">
    <property type="protein sequence ID" value="HGV98246.1"/>
    <property type="molecule type" value="Genomic_DNA"/>
</dbReference>
<keyword evidence="1 2" id="KW-0732">Signal</keyword>
<dbReference type="Gene3D" id="2.40.160.20">
    <property type="match status" value="1"/>
</dbReference>
<dbReference type="AlphaFoldDB" id="A0A7C4TDA7"/>
<organism evidence="4">
    <name type="scientific">candidate division WOR-3 bacterium</name>
    <dbReference type="NCBI Taxonomy" id="2052148"/>
    <lineage>
        <taxon>Bacteria</taxon>
        <taxon>Bacteria division WOR-3</taxon>
    </lineage>
</organism>
<sequence length="197" mass="22078">MKRLLLFTILPVLFVSPQTFVNPYFGFQTGLNYSIFDPKDEAGNLTGLGFQFGLGMGIEFLNTFDLEIAPSFRTTSFERTVLNIETGADFKNFYIPFIFKLRAGTLPVVNPYLGLGIAGNFQIDGTAYVGSFKSSIDDLENDLLFLVSVGTDIKLAKIKLTPDFKFNYNLTADDPDTEDRSEENYDFHFSFGISYAP</sequence>
<feature type="signal peptide" evidence="2">
    <location>
        <begin position="1"/>
        <end position="21"/>
    </location>
</feature>
<proteinExistence type="predicted"/>
<evidence type="ECO:0000259" key="3">
    <source>
        <dbReference type="Pfam" id="PF13505"/>
    </source>
</evidence>
<feature type="chain" id="PRO_5028384599" description="Outer membrane protein beta-barrel domain-containing protein" evidence="2">
    <location>
        <begin position="22"/>
        <end position="197"/>
    </location>
</feature>
<protein>
    <recommendedName>
        <fullName evidence="3">Outer membrane protein beta-barrel domain-containing protein</fullName>
    </recommendedName>
</protein>